<dbReference type="InterPro" id="IPR040911">
    <property type="entry name" value="Exostosin_GT47"/>
</dbReference>
<evidence type="ECO:0000256" key="6">
    <source>
        <dbReference type="ARBA" id="ARBA00022989"/>
    </source>
</evidence>
<reference evidence="13" key="1">
    <citation type="submission" date="2025-08" db="UniProtKB">
        <authorList>
            <consortium name="RefSeq"/>
        </authorList>
    </citation>
    <scope>IDENTIFICATION</scope>
    <source>
        <tissue evidence="13">Muscle</tissue>
    </source>
</reference>
<gene>
    <name evidence="13" type="primary">LOC106478475</name>
</gene>
<evidence type="ECO:0000256" key="4">
    <source>
        <dbReference type="ARBA" id="ARBA00022692"/>
    </source>
</evidence>
<evidence type="ECO:0000256" key="2">
    <source>
        <dbReference type="ARBA" id="ARBA00010271"/>
    </source>
</evidence>
<keyword evidence="6 9" id="KW-1133">Transmembrane helix</keyword>
<dbReference type="InterPro" id="IPR015338">
    <property type="entry name" value="GT64_dom"/>
</dbReference>
<proteinExistence type="inferred from homology"/>
<evidence type="ECO:0000256" key="3">
    <source>
        <dbReference type="ARBA" id="ARBA00022679"/>
    </source>
</evidence>
<organism evidence="12 13">
    <name type="scientific">Limulus polyphemus</name>
    <name type="common">Atlantic horseshoe crab</name>
    <dbReference type="NCBI Taxonomy" id="6850"/>
    <lineage>
        <taxon>Eukaryota</taxon>
        <taxon>Metazoa</taxon>
        <taxon>Ecdysozoa</taxon>
        <taxon>Arthropoda</taxon>
        <taxon>Chelicerata</taxon>
        <taxon>Merostomata</taxon>
        <taxon>Xiphosura</taxon>
        <taxon>Limulidae</taxon>
        <taxon>Limulus</taxon>
    </lineage>
</organism>
<dbReference type="PANTHER" id="PTHR48261">
    <property type="entry name" value="ACETYLGLUCOSAMINYLTRANSFERASE"/>
    <property type="match status" value="1"/>
</dbReference>
<comment type="subcellular location">
    <subcellularLocation>
        <location evidence="1">Endoplasmic reticulum membrane</location>
        <topology evidence="1">Single-pass type II membrane protein</topology>
    </subcellularLocation>
</comment>
<dbReference type="GeneID" id="106478475"/>
<feature type="domain" description="Exostosin GT47" evidence="10">
    <location>
        <begin position="92"/>
        <end position="369"/>
    </location>
</feature>
<feature type="domain" description="Glycosyl transferase 64" evidence="11">
    <location>
        <begin position="443"/>
        <end position="688"/>
    </location>
</feature>
<evidence type="ECO:0000313" key="12">
    <source>
        <dbReference type="Proteomes" id="UP000694941"/>
    </source>
</evidence>
<evidence type="ECO:0000259" key="10">
    <source>
        <dbReference type="Pfam" id="PF03016"/>
    </source>
</evidence>
<name>A0ABM1S2C4_LIMPO</name>
<dbReference type="Pfam" id="PF09258">
    <property type="entry name" value="Glyco_transf_64"/>
    <property type="match status" value="1"/>
</dbReference>
<evidence type="ECO:0000256" key="8">
    <source>
        <dbReference type="ARBA" id="ARBA00023157"/>
    </source>
</evidence>
<dbReference type="SUPFAM" id="SSF53448">
    <property type="entry name" value="Nucleotide-diphospho-sugar transferases"/>
    <property type="match status" value="1"/>
</dbReference>
<dbReference type="Pfam" id="PF03016">
    <property type="entry name" value="Exostosin_GT47"/>
    <property type="match status" value="1"/>
</dbReference>
<dbReference type="InterPro" id="IPR004263">
    <property type="entry name" value="Exostosin"/>
</dbReference>
<dbReference type="Gene3D" id="3.90.550.10">
    <property type="entry name" value="Spore Coat Polysaccharide Biosynthesis Protein SpsA, Chain A"/>
    <property type="match status" value="1"/>
</dbReference>
<protein>
    <submittedName>
        <fullName evidence="13">LOW QUALITY PROTEIN: exostosin-2-like</fullName>
    </submittedName>
</protein>
<evidence type="ECO:0000256" key="9">
    <source>
        <dbReference type="SAM" id="Phobius"/>
    </source>
</evidence>
<dbReference type="PANTHER" id="PTHR48261:SF5">
    <property type="entry name" value="EXOSTOSIN GLYCOSYLTRANSFERASE 2"/>
    <property type="match status" value="1"/>
</dbReference>
<comment type="similarity">
    <text evidence="2">Belongs to the glycosyltransferase 47 family.</text>
</comment>
<evidence type="ECO:0000256" key="5">
    <source>
        <dbReference type="ARBA" id="ARBA00022824"/>
    </source>
</evidence>
<keyword evidence="8" id="KW-1015">Disulfide bond</keyword>
<evidence type="ECO:0000256" key="1">
    <source>
        <dbReference type="ARBA" id="ARBA00004648"/>
    </source>
</evidence>
<accession>A0ABM1S2C4</accession>
<keyword evidence="12" id="KW-1185">Reference proteome</keyword>
<keyword evidence="3" id="KW-0808">Transferase</keyword>
<dbReference type="InterPro" id="IPR029044">
    <property type="entry name" value="Nucleotide-diphossugar_trans"/>
</dbReference>
<sequence>MVSVRNAPRLTRRYTPFFNVLFCFILVALVLGGLSTLWPWNSETPKREFVLQSEEFAPVATVLSTDALAKSTKSSCTFYNCFDVYRCGQHGSSLTVYIYPILRYVDENGLPVMNALSKEFMEILEAIQESKFYVTNPDKACILVPALDLLNQNNLHLKETSQILAGLPYWNSGINHLLFNMLPGNVPNYNPCLEVERDNAIVAGAGLSTWTYRRTYDISIPLFSPLSQDFQHETIEINESPRKWLIVSPQINIHSEYREELEELKEEHPELLVLDECIPAKPDNATERCHDGETYFYPSILKNSTFCLVLQGARLAQATLSDAMMYGCIPVVAIDGYVLPFSEVLDWKRVAVRLREDHLHDLIHILKSISEHRILEMRKQAHFIWTQYFSSIQKITLTTLQIINDRVFPHFARTYEEWNDPPWKEGTTPPLNLPVIVPKSQGFTAVILTYDRVESLFKVIRRVVQAPSIAKVLVVWNNQQKHPPPATSWPKINKPLKVVQTKENKLSNRFYPYDEIETEAVLAIDDDIVMLTADELEFAYEVWREFPDRIVGFPSRVHLWDNNTGKWKYESEWTNEISMVLTGAAFYHKYYSYLYTTSLPGDIKTWVDSRMNCEDIAMNFLVANITGKAPIKVTPRKKFKCPECTNVEMLSADVIHMAERSECINKFAQVYGKMPLKTVEFRADPVLYKDNFPEKLKRFNNIGSL</sequence>
<dbReference type="Proteomes" id="UP000694941">
    <property type="component" value="Unplaced"/>
</dbReference>
<keyword evidence="7 9" id="KW-0472">Membrane</keyword>
<evidence type="ECO:0000313" key="13">
    <source>
        <dbReference type="RefSeq" id="XP_022237779.1"/>
    </source>
</evidence>
<keyword evidence="4 9" id="KW-0812">Transmembrane</keyword>
<feature type="transmembrane region" description="Helical" evidence="9">
    <location>
        <begin position="20"/>
        <end position="40"/>
    </location>
</feature>
<evidence type="ECO:0000256" key="7">
    <source>
        <dbReference type="ARBA" id="ARBA00023136"/>
    </source>
</evidence>
<keyword evidence="5" id="KW-0256">Endoplasmic reticulum</keyword>
<dbReference type="RefSeq" id="XP_022237779.1">
    <property type="nucleotide sequence ID" value="XM_022382071.1"/>
</dbReference>
<evidence type="ECO:0000259" key="11">
    <source>
        <dbReference type="Pfam" id="PF09258"/>
    </source>
</evidence>